<reference evidence="3 4" key="1">
    <citation type="submission" date="2024-04" db="EMBL/GenBank/DDBJ databases">
        <title>Genome sequencing and assembly of rice foliar adapted Chryseobacterium endophyticum OsEnb-ALM-A6.</title>
        <authorList>
            <person name="Kumar S."/>
            <person name="Javed M."/>
            <person name="Chouhan V."/>
            <person name="Charishma K."/>
            <person name="Patel A."/>
            <person name="Kumar M."/>
            <person name="Sahu K.P."/>
            <person name="Kumar A."/>
        </authorList>
    </citation>
    <scope>NUCLEOTIDE SEQUENCE [LARGE SCALE GENOMIC DNA]</scope>
    <source>
        <strain evidence="3 4">OsEnb-ALM-A6</strain>
    </source>
</reference>
<feature type="transmembrane region" description="Helical" evidence="1">
    <location>
        <begin position="52"/>
        <end position="74"/>
    </location>
</feature>
<evidence type="ECO:0000313" key="4">
    <source>
        <dbReference type="Proteomes" id="UP001463665"/>
    </source>
</evidence>
<keyword evidence="4" id="KW-1185">Reference proteome</keyword>
<keyword evidence="1" id="KW-1133">Transmembrane helix</keyword>
<keyword evidence="2" id="KW-0732">Signal</keyword>
<gene>
    <name evidence="3" type="ORF">AAFP95_10170</name>
</gene>
<feature type="signal peptide" evidence="2">
    <location>
        <begin position="1"/>
        <end position="28"/>
    </location>
</feature>
<evidence type="ECO:0000256" key="2">
    <source>
        <dbReference type="SAM" id="SignalP"/>
    </source>
</evidence>
<accession>A0AAU6WV56</accession>
<organism evidence="3 4">
    <name type="scientific">Chryseobacterium endophyticum</name>
    <dbReference type="NCBI Taxonomy" id="1854762"/>
    <lineage>
        <taxon>Bacteria</taxon>
        <taxon>Pseudomonadati</taxon>
        <taxon>Bacteroidota</taxon>
        <taxon>Flavobacteriia</taxon>
        <taxon>Flavobacteriales</taxon>
        <taxon>Weeksellaceae</taxon>
        <taxon>Chryseobacterium group</taxon>
        <taxon>Chryseobacterium</taxon>
    </lineage>
</organism>
<keyword evidence="1" id="KW-0472">Membrane</keyword>
<dbReference type="AlphaFoldDB" id="A0AAU6WV56"/>
<name>A0AAU6WV56_9FLAO</name>
<keyword evidence="1" id="KW-0812">Transmembrane</keyword>
<protein>
    <submittedName>
        <fullName evidence="3">Uncharacterized protein</fullName>
    </submittedName>
</protein>
<evidence type="ECO:0000313" key="3">
    <source>
        <dbReference type="EMBL" id="XAO76128.1"/>
    </source>
</evidence>
<feature type="chain" id="PRO_5043862445" evidence="2">
    <location>
        <begin position="29"/>
        <end position="81"/>
    </location>
</feature>
<dbReference type="EMBL" id="CP154834">
    <property type="protein sequence ID" value="XAO76128.1"/>
    <property type="molecule type" value="Genomic_DNA"/>
</dbReference>
<dbReference type="RefSeq" id="WP_294222413.1">
    <property type="nucleotide sequence ID" value="NZ_CP154834.1"/>
</dbReference>
<sequence length="81" mass="8486">MKPTHFLSKIQLAVLILMTNFAAVYAYAQEKAADLKVDVDVNKGGGGSSADWMSNPIVWAAGALILILIVALAARGNGSRA</sequence>
<proteinExistence type="predicted"/>
<evidence type="ECO:0000256" key="1">
    <source>
        <dbReference type="SAM" id="Phobius"/>
    </source>
</evidence>
<dbReference type="Proteomes" id="UP001463665">
    <property type="component" value="Chromosome"/>
</dbReference>